<gene>
    <name evidence="3" type="ORF">MAR_024202</name>
</gene>
<protein>
    <recommendedName>
        <fullName evidence="2">ShKT domain-containing protein</fullName>
    </recommendedName>
</protein>
<comment type="caution">
    <text evidence="1">Lacks conserved residue(s) required for the propagation of feature annotation.</text>
</comment>
<dbReference type="Pfam" id="PF23070">
    <property type="entry name" value="DUF7043"/>
    <property type="match status" value="1"/>
</dbReference>
<proteinExistence type="predicted"/>
<dbReference type="InterPro" id="IPR003582">
    <property type="entry name" value="ShKT_dom"/>
</dbReference>
<reference evidence="3" key="1">
    <citation type="submission" date="2022-11" db="EMBL/GenBank/DDBJ databases">
        <title>Centuries of genome instability and evolution in soft-shell clam transmissible cancer (bioRxiv).</title>
        <authorList>
            <person name="Hart S.F.M."/>
            <person name="Yonemitsu M.A."/>
            <person name="Giersch R.M."/>
            <person name="Beal B.F."/>
            <person name="Arriagada G."/>
            <person name="Davis B.W."/>
            <person name="Ostrander E.A."/>
            <person name="Goff S.P."/>
            <person name="Metzger M.J."/>
        </authorList>
    </citation>
    <scope>NUCLEOTIDE SEQUENCE</scope>
    <source>
        <strain evidence="3">MELC-2E11</strain>
        <tissue evidence="3">Siphon/mantle</tissue>
    </source>
</reference>
<dbReference type="Proteomes" id="UP001164746">
    <property type="component" value="Chromosome 3"/>
</dbReference>
<name>A0ABY7DT88_MYAAR</name>
<dbReference type="PROSITE" id="PS51670">
    <property type="entry name" value="SHKT"/>
    <property type="match status" value="1"/>
</dbReference>
<dbReference type="InterPro" id="IPR055471">
    <property type="entry name" value="DUF7043"/>
</dbReference>
<evidence type="ECO:0000313" key="4">
    <source>
        <dbReference type="Proteomes" id="UP001164746"/>
    </source>
</evidence>
<feature type="non-terminal residue" evidence="3">
    <location>
        <position position="1"/>
    </location>
</feature>
<evidence type="ECO:0000256" key="1">
    <source>
        <dbReference type="PROSITE-ProRule" id="PRU01005"/>
    </source>
</evidence>
<evidence type="ECO:0000259" key="2">
    <source>
        <dbReference type="PROSITE" id="PS51670"/>
    </source>
</evidence>
<sequence length="276" mass="32005">KAATAHLYNSVVFCSNRQPSFVCMQFVKRSETVIQVLEVSRFHCWAGWEEKKYKFLVVGEDDGVPQYCLRFPREVGEQFTVLVYFSVLCPLREDGKPPTGIEYHEMNMQTLVDRCVDDDIERCEAVKARGQCKKEEKYAMHCERSCDKCVEQSQLLDILCPFPSSVQGSWLFLDVRHKEQVRVNQTTVAFERLGSFTCKERSFTSHKLFKTVTLFNNGCSMRYTCFEFYRRTENVLQFRIGTSARGDTGFENLCKFEDGASPLNDLYRGSKPRNLI</sequence>
<keyword evidence="1" id="KW-1015">Disulfide bond</keyword>
<feature type="non-terminal residue" evidence="3">
    <location>
        <position position="276"/>
    </location>
</feature>
<keyword evidence="4" id="KW-1185">Reference proteome</keyword>
<accession>A0ABY7DT88</accession>
<feature type="disulfide bond" evidence="1">
    <location>
        <begin position="115"/>
        <end position="149"/>
    </location>
</feature>
<dbReference type="EMBL" id="CP111014">
    <property type="protein sequence ID" value="WAQ99829.1"/>
    <property type="molecule type" value="Genomic_DNA"/>
</dbReference>
<organism evidence="3 4">
    <name type="scientific">Mya arenaria</name>
    <name type="common">Soft-shell clam</name>
    <dbReference type="NCBI Taxonomy" id="6604"/>
    <lineage>
        <taxon>Eukaryota</taxon>
        <taxon>Metazoa</taxon>
        <taxon>Spiralia</taxon>
        <taxon>Lophotrochozoa</taxon>
        <taxon>Mollusca</taxon>
        <taxon>Bivalvia</taxon>
        <taxon>Autobranchia</taxon>
        <taxon>Heteroconchia</taxon>
        <taxon>Euheterodonta</taxon>
        <taxon>Imparidentia</taxon>
        <taxon>Neoheterodontei</taxon>
        <taxon>Myida</taxon>
        <taxon>Myoidea</taxon>
        <taxon>Myidae</taxon>
        <taxon>Mya</taxon>
    </lineage>
</organism>
<evidence type="ECO:0000313" key="3">
    <source>
        <dbReference type="EMBL" id="WAQ99829.1"/>
    </source>
</evidence>
<feature type="domain" description="ShKT" evidence="2">
    <location>
        <begin position="115"/>
        <end position="149"/>
    </location>
</feature>